<evidence type="ECO:0000313" key="5">
    <source>
        <dbReference type="EMBL" id="CAF1004519.1"/>
    </source>
</evidence>
<dbReference type="GO" id="GO:0000956">
    <property type="term" value="P:nuclear-transcribed mRNA catabolic process"/>
    <property type="evidence" value="ECO:0007669"/>
    <property type="project" value="TreeGrafter"/>
</dbReference>
<keyword evidence="2" id="KW-0378">Hydrolase</keyword>
<dbReference type="Proteomes" id="UP000663877">
    <property type="component" value="Unassembled WGS sequence"/>
</dbReference>
<protein>
    <recommendedName>
        <fullName evidence="2">Decapping nuclease</fullName>
        <ecNumber evidence="2">3.6.1.-</ecNumber>
    </recommendedName>
</protein>
<dbReference type="GO" id="GO:0110155">
    <property type="term" value="P:NAD-cap decapping"/>
    <property type="evidence" value="ECO:0007669"/>
    <property type="project" value="TreeGrafter"/>
</dbReference>
<comment type="cofactor">
    <cofactor evidence="2">
        <name>a divalent metal cation</name>
        <dbReference type="ChEBI" id="CHEBI:60240"/>
    </cofactor>
</comment>
<dbReference type="GO" id="GO:0046872">
    <property type="term" value="F:metal ion binding"/>
    <property type="evidence" value="ECO:0007669"/>
    <property type="project" value="UniProtKB-KW"/>
</dbReference>
<feature type="compositionally biased region" description="Acidic residues" evidence="3">
    <location>
        <begin position="10"/>
        <end position="21"/>
    </location>
</feature>
<gene>
    <name evidence="7" type="ORF">BJG266_LOCUS21554</name>
    <name evidence="5" type="ORF">QVE165_LOCUS15122</name>
    <name evidence="6" type="ORF">QVE165_LOCUS16846</name>
</gene>
<dbReference type="GO" id="GO:0003723">
    <property type="term" value="F:RNA binding"/>
    <property type="evidence" value="ECO:0007669"/>
    <property type="project" value="UniProtKB-KW"/>
</dbReference>
<feature type="region of interest" description="Disordered" evidence="3">
    <location>
        <begin position="1"/>
        <end position="41"/>
    </location>
</feature>
<dbReference type="InterPro" id="IPR013961">
    <property type="entry name" value="RAI1"/>
</dbReference>
<dbReference type="EMBL" id="CAJNOI010000129">
    <property type="protein sequence ID" value="CAF1104748.1"/>
    <property type="molecule type" value="Genomic_DNA"/>
</dbReference>
<keyword evidence="2" id="KW-0479">Metal-binding</keyword>
<reference evidence="5" key="1">
    <citation type="submission" date="2021-02" db="EMBL/GenBank/DDBJ databases">
        <authorList>
            <person name="Nowell W R."/>
        </authorList>
    </citation>
    <scope>NUCLEOTIDE SEQUENCE</scope>
</reference>
<dbReference type="GO" id="GO:0005634">
    <property type="term" value="C:nucleus"/>
    <property type="evidence" value="ECO:0007669"/>
    <property type="project" value="UniProtKB-SubCell"/>
</dbReference>
<comment type="similarity">
    <text evidence="1 2">Belongs to the DXO/Dom3Z family.</text>
</comment>
<accession>A0A814H1P6</accession>
<dbReference type="GO" id="GO:0034353">
    <property type="term" value="F:mRNA 5'-diphosphatase activity"/>
    <property type="evidence" value="ECO:0007669"/>
    <property type="project" value="TreeGrafter"/>
</dbReference>
<comment type="caution">
    <text evidence="5">The sequence shown here is derived from an EMBL/GenBank/DDBJ whole genome shotgun (WGS) entry which is preliminary data.</text>
</comment>
<dbReference type="OrthoDB" id="9981421at2759"/>
<dbReference type="PANTHER" id="PTHR12395:SF9">
    <property type="entry name" value="DECAPPING AND EXORIBONUCLEASE PROTEIN"/>
    <property type="match status" value="1"/>
</dbReference>
<keyword evidence="2" id="KW-0540">Nuclease</keyword>
<feature type="domain" description="RAI1-like" evidence="4">
    <location>
        <begin position="516"/>
        <end position="725"/>
    </location>
</feature>
<evidence type="ECO:0000259" key="4">
    <source>
        <dbReference type="Pfam" id="PF08652"/>
    </source>
</evidence>
<keyword evidence="2" id="KW-0694">RNA-binding</keyword>
<proteinExistence type="inferred from homology"/>
<keyword evidence="8" id="KW-1185">Reference proteome</keyword>
<evidence type="ECO:0000256" key="3">
    <source>
        <dbReference type="SAM" id="MobiDB-lite"/>
    </source>
</evidence>
<evidence type="ECO:0000256" key="2">
    <source>
        <dbReference type="RuleBase" id="RU367113"/>
    </source>
</evidence>
<comment type="subcellular location">
    <subcellularLocation>
        <location evidence="2">Nucleus</location>
    </subcellularLocation>
</comment>
<feature type="region of interest" description="Disordered" evidence="3">
    <location>
        <begin position="359"/>
        <end position="387"/>
    </location>
</feature>
<dbReference type="AlphaFoldDB" id="A0A814H1P6"/>
<evidence type="ECO:0000313" key="8">
    <source>
        <dbReference type="Proteomes" id="UP000663832"/>
    </source>
</evidence>
<evidence type="ECO:0000313" key="7">
    <source>
        <dbReference type="EMBL" id="CAF1104748.1"/>
    </source>
</evidence>
<evidence type="ECO:0000256" key="1">
    <source>
        <dbReference type="ARBA" id="ARBA00006562"/>
    </source>
</evidence>
<dbReference type="GO" id="GO:0000166">
    <property type="term" value="F:nucleotide binding"/>
    <property type="evidence" value="ECO:0007669"/>
    <property type="project" value="UniProtKB-KW"/>
</dbReference>
<dbReference type="EMBL" id="CAJNOM010000081">
    <property type="protein sequence ID" value="CAF1004519.1"/>
    <property type="molecule type" value="Genomic_DNA"/>
</dbReference>
<name>A0A814H1P6_9BILA</name>
<evidence type="ECO:0000313" key="6">
    <source>
        <dbReference type="EMBL" id="CAF1036690.1"/>
    </source>
</evidence>
<dbReference type="Pfam" id="PF08652">
    <property type="entry name" value="RAI1"/>
    <property type="match status" value="1"/>
</dbReference>
<dbReference type="InterPro" id="IPR039039">
    <property type="entry name" value="RAI1-like_fam"/>
</dbReference>
<keyword evidence="2" id="KW-0547">Nucleotide-binding</keyword>
<dbReference type="Proteomes" id="UP000663832">
    <property type="component" value="Unassembled WGS sequence"/>
</dbReference>
<feature type="compositionally biased region" description="Polar residues" evidence="3">
    <location>
        <begin position="26"/>
        <end position="38"/>
    </location>
</feature>
<organism evidence="5 8">
    <name type="scientific">Adineta steineri</name>
    <dbReference type="NCBI Taxonomy" id="433720"/>
    <lineage>
        <taxon>Eukaryota</taxon>
        <taxon>Metazoa</taxon>
        <taxon>Spiralia</taxon>
        <taxon>Gnathifera</taxon>
        <taxon>Rotifera</taxon>
        <taxon>Eurotatoria</taxon>
        <taxon>Bdelloidea</taxon>
        <taxon>Adinetida</taxon>
        <taxon>Adinetidae</taxon>
        <taxon>Adineta</taxon>
    </lineage>
</organism>
<dbReference type="GO" id="GO:0005829">
    <property type="term" value="C:cytosol"/>
    <property type="evidence" value="ECO:0007669"/>
    <property type="project" value="TreeGrafter"/>
</dbReference>
<dbReference type="EMBL" id="CAJNOM010000095">
    <property type="protein sequence ID" value="CAF1036690.1"/>
    <property type="molecule type" value="Genomic_DNA"/>
</dbReference>
<keyword evidence="2" id="KW-0539">Nucleus</keyword>
<comment type="function">
    <text evidence="2">Decapping enzyme for NAD-capped RNAs: specifically hydrolyzes the nicotinamide adenine dinucleotide (NAD) cap from a subset of RNAs by removing the entire NAD moiety from the 5'-end of an NAD-capped RNA.</text>
</comment>
<dbReference type="PANTHER" id="PTHR12395">
    <property type="entry name" value="DOM-3 RELATED"/>
    <property type="match status" value="1"/>
</dbReference>
<dbReference type="EC" id="3.6.1.-" evidence="2"/>
<dbReference type="GO" id="GO:0004518">
    <property type="term" value="F:nuclease activity"/>
    <property type="evidence" value="ECO:0007669"/>
    <property type="project" value="UniProtKB-KW"/>
</dbReference>
<sequence length="751" mass="88224">MIPDQRDSEDYSDESPSEDYDASNKYKANQNDYSTTNRSQHHVAARNYPKNIAVQSSAVPKFSSEPRETFLKEYVNERRLNNSQPPIEIYKIFSNVKPKTEVMRILKGIQDQEEHYRQSKDEHGNRTTSKNRDALPREQIIEHFKQVHYADFEQEDGKQILNYLRKPILRRSLYGVLLFNSEKKILAVQNHNGIWSAPKDRRKIDNNFQLEPIIETVSRAFNEQIRAKHGITDEIFEHYDLQENQHLDSQNYIQHQFDRRLESDYAKVIGLFISHFDEPIVEFELRDAYENQVSSFEKCILIFEQHSKDTQIFIFTFEACQWLAIDDIVNHTADDEFDMYFTLRPFIEDIRRRMEFDNTNRNDHYQQGPPENEELIEGYPNNAAAPINQPNINLAQSANQPPRDKNTLPINDEVFNRSQQPVAFDDYHSQASNKSSLTELSNKYEPKVLASFNHEFPHPTDHTDIEGHERSVLSVCQIPYYQEPNLNSVFPPEIRNTIDPPPELRNTTGPPPKPASLLPLLITAHRNNVDIRKYNIVSERNSFRKIAMNKENYVISVKRFGTTLFLRRHDNQHRNVDDVGHRFERMCKPDYNLDASYNLLVEGNIGTLKTLIIAETDAVRRWRRRGRLINEAIELKSRGGRTNIYDRRDTWLQTFLGGATTVIVGQRTFDEPPLFVDIREYVAPSLIDREAKNEILRFLYQVLRFLLEKVEQGGTYLFSRRHDHRVGRHGLYLYRVADEDEHEFTFITTYP</sequence>
<feature type="region of interest" description="Disordered" evidence="3">
    <location>
        <begin position="110"/>
        <end position="133"/>
    </location>
</feature>